<protein>
    <submittedName>
        <fullName evidence="2">Uncharacterized protein</fullName>
    </submittedName>
</protein>
<dbReference type="EMBL" id="LR899011">
    <property type="protein sequence ID" value="CAD7086140.1"/>
    <property type="molecule type" value="Genomic_DNA"/>
</dbReference>
<accession>A0A7R8UT47</accession>
<dbReference type="InParanoid" id="A0A7R8UT47"/>
<organism evidence="2 3">
    <name type="scientific">Hermetia illucens</name>
    <name type="common">Black soldier fly</name>
    <dbReference type="NCBI Taxonomy" id="343691"/>
    <lineage>
        <taxon>Eukaryota</taxon>
        <taxon>Metazoa</taxon>
        <taxon>Ecdysozoa</taxon>
        <taxon>Arthropoda</taxon>
        <taxon>Hexapoda</taxon>
        <taxon>Insecta</taxon>
        <taxon>Pterygota</taxon>
        <taxon>Neoptera</taxon>
        <taxon>Endopterygota</taxon>
        <taxon>Diptera</taxon>
        <taxon>Brachycera</taxon>
        <taxon>Stratiomyomorpha</taxon>
        <taxon>Stratiomyidae</taxon>
        <taxon>Hermetiinae</taxon>
        <taxon>Hermetia</taxon>
    </lineage>
</organism>
<feature type="compositionally biased region" description="Polar residues" evidence="1">
    <location>
        <begin position="1"/>
        <end position="10"/>
    </location>
</feature>
<feature type="region of interest" description="Disordered" evidence="1">
    <location>
        <begin position="76"/>
        <end position="114"/>
    </location>
</feature>
<feature type="compositionally biased region" description="Basic residues" evidence="1">
    <location>
        <begin position="48"/>
        <end position="58"/>
    </location>
</feature>
<gene>
    <name evidence="2" type="ORF">HERILL_LOCUS8934</name>
</gene>
<evidence type="ECO:0000313" key="3">
    <source>
        <dbReference type="Proteomes" id="UP000594454"/>
    </source>
</evidence>
<evidence type="ECO:0000313" key="2">
    <source>
        <dbReference type="EMBL" id="CAD7086140.1"/>
    </source>
</evidence>
<evidence type="ECO:0000256" key="1">
    <source>
        <dbReference type="SAM" id="MobiDB-lite"/>
    </source>
</evidence>
<feature type="region of interest" description="Disordered" evidence="1">
    <location>
        <begin position="1"/>
        <end position="60"/>
    </location>
</feature>
<dbReference type="AlphaFoldDB" id="A0A7R8UT47"/>
<feature type="compositionally biased region" description="Low complexity" evidence="1">
    <location>
        <begin position="33"/>
        <end position="44"/>
    </location>
</feature>
<keyword evidence="3" id="KW-1185">Reference proteome</keyword>
<sequence>MDSSTNNPTNPEVIFEITTTPTPPHSEQNSNATSSPGSQGTPSPKKTTTSRRKSGHHRLILDDDISFEAVVLAEDDSPINTGPSSSTASTSGLQKDSSSQHSSPKKRKRNYGSTLNMNTAVAVNNDRSPNEELMRKAAFLRVSVNYLMLRLGKKPFDFSGPIVLSDMIGAYNRQNRLAQSKKEGSS</sequence>
<reference evidence="2 3" key="1">
    <citation type="submission" date="2020-11" db="EMBL/GenBank/DDBJ databases">
        <authorList>
            <person name="Wallbank WR R."/>
            <person name="Pardo Diaz C."/>
            <person name="Kozak K."/>
            <person name="Martin S."/>
            <person name="Jiggins C."/>
            <person name="Moest M."/>
            <person name="Warren A I."/>
            <person name="Generalovic N T."/>
            <person name="Byers J.R.P. K."/>
            <person name="Montejo-Kovacevich G."/>
            <person name="Yen C E."/>
        </authorList>
    </citation>
    <scope>NUCLEOTIDE SEQUENCE [LARGE SCALE GENOMIC DNA]</scope>
</reference>
<dbReference type="Proteomes" id="UP000594454">
    <property type="component" value="Chromosome 3"/>
</dbReference>
<proteinExistence type="predicted"/>
<feature type="compositionally biased region" description="Polar residues" evidence="1">
    <location>
        <begin position="92"/>
        <end position="102"/>
    </location>
</feature>
<feature type="compositionally biased region" description="Polar residues" evidence="1">
    <location>
        <begin position="17"/>
        <end position="32"/>
    </location>
</feature>
<name>A0A7R8UT47_HERIL</name>